<dbReference type="InterPro" id="IPR009057">
    <property type="entry name" value="Homeodomain-like_sf"/>
</dbReference>
<dbReference type="Proteomes" id="UP001185899">
    <property type="component" value="Unassembled WGS sequence"/>
</dbReference>
<evidence type="ECO:0000256" key="1">
    <source>
        <dbReference type="ARBA" id="ARBA00023015"/>
    </source>
</evidence>
<dbReference type="EMBL" id="JAWLKE010000009">
    <property type="protein sequence ID" value="MDV6233232.1"/>
    <property type="molecule type" value="Genomic_DNA"/>
</dbReference>
<evidence type="ECO:0000313" key="6">
    <source>
        <dbReference type="EMBL" id="MDV6233232.1"/>
    </source>
</evidence>
<keyword evidence="3" id="KW-0804">Transcription</keyword>
<feature type="DNA-binding region" description="H-T-H motif" evidence="4">
    <location>
        <begin position="43"/>
        <end position="62"/>
    </location>
</feature>
<accession>A0ABU4B420</accession>
<dbReference type="InterPro" id="IPR054129">
    <property type="entry name" value="DesT_TetR_C"/>
</dbReference>
<dbReference type="InterPro" id="IPR050109">
    <property type="entry name" value="HTH-type_TetR-like_transc_reg"/>
</dbReference>
<evidence type="ECO:0000256" key="2">
    <source>
        <dbReference type="ARBA" id="ARBA00023125"/>
    </source>
</evidence>
<sequence>MPDRATKPAARSVRAAARAAETRQRLIDAAVALFAEADYDKVGVADIVESADVAHGLLFHYFGNKRGIYLESMRATASAMSQAFADIPDSTPDVQIRAALTSHLEYLSVHRGLALRMVLGGRGADPEAWEVFEGARTAVLEAAATRLGLDAENTGVRLVGRSIVAAIDGATARWLEEDVSIDVEQMVEWLVHLIVACLRTAPVLDSSLNIDDAVASLRGSDQASGG</sequence>
<evidence type="ECO:0000259" key="5">
    <source>
        <dbReference type="PROSITE" id="PS50977"/>
    </source>
</evidence>
<dbReference type="Pfam" id="PF21943">
    <property type="entry name" value="TetR_C_46"/>
    <property type="match status" value="1"/>
</dbReference>
<dbReference type="InterPro" id="IPR036271">
    <property type="entry name" value="Tet_transcr_reg_TetR-rel_C_sf"/>
</dbReference>
<dbReference type="PROSITE" id="PS50977">
    <property type="entry name" value="HTH_TETR_2"/>
    <property type="match status" value="1"/>
</dbReference>
<organism evidence="6 7">
    <name type="scientific">Rhodococcus cercidiphylli</name>
    <dbReference type="NCBI Taxonomy" id="489916"/>
    <lineage>
        <taxon>Bacteria</taxon>
        <taxon>Bacillati</taxon>
        <taxon>Actinomycetota</taxon>
        <taxon>Actinomycetes</taxon>
        <taxon>Mycobacteriales</taxon>
        <taxon>Nocardiaceae</taxon>
        <taxon>Rhodococcus</taxon>
    </lineage>
</organism>
<dbReference type="Pfam" id="PF00440">
    <property type="entry name" value="TetR_N"/>
    <property type="match status" value="1"/>
</dbReference>
<keyword evidence="2 4" id="KW-0238">DNA-binding</keyword>
<comment type="caution">
    <text evidence="6">The sequence shown here is derived from an EMBL/GenBank/DDBJ whole genome shotgun (WGS) entry which is preliminary data.</text>
</comment>
<reference evidence="6 7" key="1">
    <citation type="submission" date="2023-10" db="EMBL/GenBank/DDBJ databases">
        <title>Development of a sustainable strategy for remediation of hydrocarbon-contaminated territories based on the waste exchange concept.</title>
        <authorList>
            <person name="Krivoruchko A."/>
        </authorList>
    </citation>
    <scope>NUCLEOTIDE SEQUENCE [LARGE SCALE GENOMIC DNA]</scope>
    <source>
        <strain evidence="6 7">IEGM 1322</strain>
    </source>
</reference>
<name>A0ABU4B420_9NOCA</name>
<dbReference type="PANTHER" id="PTHR30055">
    <property type="entry name" value="HTH-TYPE TRANSCRIPTIONAL REGULATOR RUTR"/>
    <property type="match status" value="1"/>
</dbReference>
<dbReference type="Gene3D" id="1.10.357.10">
    <property type="entry name" value="Tetracycline Repressor, domain 2"/>
    <property type="match status" value="1"/>
</dbReference>
<feature type="domain" description="HTH tetR-type" evidence="5">
    <location>
        <begin position="20"/>
        <end position="80"/>
    </location>
</feature>
<protein>
    <submittedName>
        <fullName evidence="6">TetR family transcriptional regulator</fullName>
    </submittedName>
</protein>
<dbReference type="InterPro" id="IPR001647">
    <property type="entry name" value="HTH_TetR"/>
</dbReference>
<dbReference type="RefSeq" id="WP_183130280.1">
    <property type="nucleotide sequence ID" value="NZ_JAWLKE010000009.1"/>
</dbReference>
<dbReference type="SUPFAM" id="SSF46689">
    <property type="entry name" value="Homeodomain-like"/>
    <property type="match status" value="1"/>
</dbReference>
<evidence type="ECO:0000256" key="3">
    <source>
        <dbReference type="ARBA" id="ARBA00023163"/>
    </source>
</evidence>
<dbReference type="PRINTS" id="PR00455">
    <property type="entry name" value="HTHTETR"/>
</dbReference>
<evidence type="ECO:0000313" key="7">
    <source>
        <dbReference type="Proteomes" id="UP001185899"/>
    </source>
</evidence>
<keyword evidence="7" id="KW-1185">Reference proteome</keyword>
<keyword evidence="1" id="KW-0805">Transcription regulation</keyword>
<dbReference type="PANTHER" id="PTHR30055:SF226">
    <property type="entry name" value="HTH-TYPE TRANSCRIPTIONAL REGULATOR PKSA"/>
    <property type="match status" value="1"/>
</dbReference>
<dbReference type="SUPFAM" id="SSF48498">
    <property type="entry name" value="Tetracyclin repressor-like, C-terminal domain"/>
    <property type="match status" value="1"/>
</dbReference>
<gene>
    <name evidence="6" type="ORF">R3P95_21970</name>
</gene>
<evidence type="ECO:0000256" key="4">
    <source>
        <dbReference type="PROSITE-ProRule" id="PRU00335"/>
    </source>
</evidence>
<proteinExistence type="predicted"/>